<dbReference type="GO" id="GO:0046872">
    <property type="term" value="F:metal ion binding"/>
    <property type="evidence" value="ECO:0007669"/>
    <property type="project" value="UniProtKB-KW"/>
</dbReference>
<feature type="binding site" evidence="10">
    <location>
        <position position="273"/>
    </location>
    <ligand>
        <name>Zn(2+)</name>
        <dbReference type="ChEBI" id="CHEBI:29105"/>
    </ligand>
</feature>
<dbReference type="PATRIC" id="fig|1328313.3.peg.445"/>
<keyword evidence="4 10" id="KW-0699">rRNA-binding</keyword>
<feature type="domain" description="CP-type G" evidence="13">
    <location>
        <begin position="95"/>
        <end position="250"/>
    </location>
</feature>
<dbReference type="eggNOG" id="COG1162">
    <property type="taxonomic scope" value="Bacteria"/>
</dbReference>
<dbReference type="GO" id="GO:0019843">
    <property type="term" value="F:rRNA binding"/>
    <property type="evidence" value="ECO:0007669"/>
    <property type="project" value="UniProtKB-KW"/>
</dbReference>
<dbReference type="EMBL" id="ARZY01000002">
    <property type="protein sequence ID" value="EWH11945.1"/>
    <property type="molecule type" value="Genomic_DNA"/>
</dbReference>
<evidence type="ECO:0000313" key="15">
    <source>
        <dbReference type="Proteomes" id="UP000019276"/>
    </source>
</evidence>
<dbReference type="HAMAP" id="MF_01820">
    <property type="entry name" value="GTPase_RsgA"/>
    <property type="match status" value="1"/>
</dbReference>
<evidence type="ECO:0000256" key="6">
    <source>
        <dbReference type="ARBA" id="ARBA00022801"/>
    </source>
</evidence>
<feature type="binding site" evidence="10">
    <location>
        <position position="286"/>
    </location>
    <ligand>
        <name>Zn(2+)</name>
        <dbReference type="ChEBI" id="CHEBI:29105"/>
    </ligand>
</feature>
<dbReference type="InterPro" id="IPR004881">
    <property type="entry name" value="Ribosome_biogen_GTPase_RsgA"/>
</dbReference>
<dbReference type="PROSITE" id="PS51721">
    <property type="entry name" value="G_CP"/>
    <property type="match status" value="1"/>
</dbReference>
<feature type="binding site" evidence="10">
    <location>
        <begin position="140"/>
        <end position="143"/>
    </location>
    <ligand>
        <name>GTP</name>
        <dbReference type="ChEBI" id="CHEBI:37565"/>
    </ligand>
</feature>
<reference evidence="14 15" key="1">
    <citation type="journal article" date="2014" name="Genome Announc.">
        <title>Draft Genome Sequence of the Agar-Degrading Bacterium Catenovulum sp. Strain DS-2, Isolated from Intestines of Haliotis diversicolor.</title>
        <authorList>
            <person name="Shan D."/>
            <person name="Li X."/>
            <person name="Gu Z."/>
            <person name="Wei G."/>
            <person name="Gao Z."/>
            <person name="Shao Z."/>
        </authorList>
    </citation>
    <scope>NUCLEOTIDE SEQUENCE [LARGE SCALE GENOMIC DNA]</scope>
    <source>
        <strain evidence="14 15">DS-2</strain>
    </source>
</reference>
<evidence type="ECO:0000256" key="3">
    <source>
        <dbReference type="ARBA" id="ARBA00022723"/>
    </source>
</evidence>
<feature type="binding site" evidence="10">
    <location>
        <begin position="192"/>
        <end position="200"/>
    </location>
    <ligand>
        <name>GTP</name>
        <dbReference type="ChEBI" id="CHEBI:37565"/>
    </ligand>
</feature>
<comment type="cofactor">
    <cofactor evidence="10">
        <name>Zn(2+)</name>
        <dbReference type="ChEBI" id="CHEBI:29105"/>
    </cofactor>
    <text evidence="10">Binds 1 zinc ion per subunit.</text>
</comment>
<dbReference type="PROSITE" id="PS50936">
    <property type="entry name" value="ENGC_GTPASE"/>
    <property type="match status" value="1"/>
</dbReference>
<evidence type="ECO:0000256" key="9">
    <source>
        <dbReference type="ARBA" id="ARBA00023134"/>
    </source>
</evidence>
<comment type="subcellular location">
    <subcellularLocation>
        <location evidence="10">Cytoplasm</location>
    </subcellularLocation>
</comment>
<evidence type="ECO:0000256" key="10">
    <source>
        <dbReference type="HAMAP-Rule" id="MF_01820"/>
    </source>
</evidence>
<evidence type="ECO:0000259" key="12">
    <source>
        <dbReference type="PROSITE" id="PS50936"/>
    </source>
</evidence>
<dbReference type="GO" id="GO:0042274">
    <property type="term" value="P:ribosomal small subunit biogenesis"/>
    <property type="evidence" value="ECO:0007669"/>
    <property type="project" value="UniProtKB-UniRule"/>
</dbReference>
<dbReference type="SUPFAM" id="SSF52540">
    <property type="entry name" value="P-loop containing nucleoside triphosphate hydrolases"/>
    <property type="match status" value="1"/>
</dbReference>
<dbReference type="GO" id="GO:0003924">
    <property type="term" value="F:GTPase activity"/>
    <property type="evidence" value="ECO:0007669"/>
    <property type="project" value="UniProtKB-UniRule"/>
</dbReference>
<evidence type="ECO:0000256" key="7">
    <source>
        <dbReference type="ARBA" id="ARBA00022833"/>
    </source>
</evidence>
<dbReference type="PANTHER" id="PTHR32120:SF10">
    <property type="entry name" value="SMALL RIBOSOMAL SUBUNIT BIOGENESIS GTPASE RSGA"/>
    <property type="match status" value="1"/>
</dbReference>
<comment type="subunit">
    <text evidence="10">Monomer. Associates with 30S ribosomal subunit, binds 16S rRNA.</text>
</comment>
<accession>W7R2T3</accession>
<dbReference type="GO" id="GO:0005525">
    <property type="term" value="F:GTP binding"/>
    <property type="evidence" value="ECO:0007669"/>
    <property type="project" value="UniProtKB-UniRule"/>
</dbReference>
<dbReference type="OrthoDB" id="9809485at2"/>
<sequence>MNTNISLQQLGWQSFYQQQLSLEDFEELQCGRIVAHHRSEYIVQLEQQQIKLPITANLPTMTVGDWLLLSAEYSFSRLLERKSLISRKAAGTKVNEQFIAANIDSLFIVSSLNQDFSLSRIERYLALAHQAQITPVIILTKMDLCDDATPLIAQVQALEPYLAVEAVNGLDENSCAALRAYCRSGNTVSVVGSSGVGKSTLINTLLGESTQATAGIREDDAKGRHTTTARSIHFMPSGAILLDTPGMRELQLPACESGVKQTFADIEALAYQCRFSDCQHENEPGCAVIKAINQGDLDTRRLDNYRKLLREQAHNADSLQQKRAKDKALSKMYRQVQTGTRQQKKGF</sequence>
<dbReference type="RefSeq" id="WP_035012968.1">
    <property type="nucleotide sequence ID" value="NZ_ARZY01000002.1"/>
</dbReference>
<evidence type="ECO:0000313" key="14">
    <source>
        <dbReference type="EMBL" id="EWH11945.1"/>
    </source>
</evidence>
<keyword evidence="15" id="KW-1185">Reference proteome</keyword>
<comment type="similarity">
    <text evidence="10">Belongs to the TRAFAC class YlqF/YawG GTPase family. RsgA subfamily.</text>
</comment>
<feature type="region of interest" description="Disordered" evidence="11">
    <location>
        <begin position="316"/>
        <end position="347"/>
    </location>
</feature>
<dbReference type="Proteomes" id="UP000019276">
    <property type="component" value="Unassembled WGS sequence"/>
</dbReference>
<comment type="caution">
    <text evidence="14">The sequence shown here is derived from an EMBL/GenBank/DDBJ whole genome shotgun (WGS) entry which is preliminary data.</text>
</comment>
<feature type="binding site" evidence="10">
    <location>
        <position position="280"/>
    </location>
    <ligand>
        <name>Zn(2+)</name>
        <dbReference type="ChEBI" id="CHEBI:29105"/>
    </ligand>
</feature>
<keyword evidence="6 10" id="KW-0378">Hydrolase</keyword>
<keyword evidence="2 10" id="KW-0690">Ribosome biogenesis</keyword>
<dbReference type="PANTHER" id="PTHR32120">
    <property type="entry name" value="SMALL RIBOSOMAL SUBUNIT BIOGENESIS GTPASE RSGA"/>
    <property type="match status" value="1"/>
</dbReference>
<evidence type="ECO:0000256" key="2">
    <source>
        <dbReference type="ARBA" id="ARBA00022517"/>
    </source>
</evidence>
<evidence type="ECO:0000256" key="8">
    <source>
        <dbReference type="ARBA" id="ARBA00022884"/>
    </source>
</evidence>
<name>W7R2T3_9ALTE</name>
<keyword evidence="7 10" id="KW-0862">Zinc</keyword>
<protein>
    <recommendedName>
        <fullName evidence="10">Small ribosomal subunit biogenesis GTPase RsgA</fullName>
        <ecNumber evidence="10">3.6.1.-</ecNumber>
    </recommendedName>
</protein>
<keyword evidence="9 10" id="KW-0342">GTP-binding</keyword>
<feature type="domain" description="EngC GTPase" evidence="12">
    <location>
        <begin position="101"/>
        <end position="248"/>
    </location>
</feature>
<proteinExistence type="inferred from homology"/>
<dbReference type="Gene3D" id="3.40.50.300">
    <property type="entry name" value="P-loop containing nucleotide triphosphate hydrolases"/>
    <property type="match status" value="1"/>
</dbReference>
<evidence type="ECO:0000259" key="13">
    <source>
        <dbReference type="PROSITE" id="PS51721"/>
    </source>
</evidence>
<evidence type="ECO:0000256" key="5">
    <source>
        <dbReference type="ARBA" id="ARBA00022741"/>
    </source>
</evidence>
<dbReference type="Gene3D" id="1.10.40.50">
    <property type="entry name" value="Probable gtpase engc, domain 3"/>
    <property type="match status" value="1"/>
</dbReference>
<dbReference type="AlphaFoldDB" id="W7R2T3"/>
<dbReference type="Pfam" id="PF03193">
    <property type="entry name" value="RsgA_GTPase"/>
    <property type="match status" value="1"/>
</dbReference>
<dbReference type="InterPro" id="IPR010914">
    <property type="entry name" value="RsgA_GTPase_dom"/>
</dbReference>
<keyword evidence="5 10" id="KW-0547">Nucleotide-binding</keyword>
<dbReference type="CDD" id="cd01854">
    <property type="entry name" value="YjeQ_EngC"/>
    <property type="match status" value="1"/>
</dbReference>
<keyword evidence="1 10" id="KW-0963">Cytoplasm</keyword>
<keyword evidence="3 10" id="KW-0479">Metal-binding</keyword>
<keyword evidence="8 10" id="KW-0694">RNA-binding</keyword>
<organism evidence="14 15">
    <name type="scientific">Catenovulum agarivorans DS-2</name>
    <dbReference type="NCBI Taxonomy" id="1328313"/>
    <lineage>
        <taxon>Bacteria</taxon>
        <taxon>Pseudomonadati</taxon>
        <taxon>Pseudomonadota</taxon>
        <taxon>Gammaproteobacteria</taxon>
        <taxon>Alteromonadales</taxon>
        <taxon>Alteromonadaceae</taxon>
        <taxon>Catenovulum</taxon>
    </lineage>
</organism>
<evidence type="ECO:0000256" key="4">
    <source>
        <dbReference type="ARBA" id="ARBA00022730"/>
    </source>
</evidence>
<evidence type="ECO:0000256" key="11">
    <source>
        <dbReference type="SAM" id="MobiDB-lite"/>
    </source>
</evidence>
<dbReference type="GO" id="GO:0005737">
    <property type="term" value="C:cytoplasm"/>
    <property type="evidence" value="ECO:0007669"/>
    <property type="project" value="UniProtKB-SubCell"/>
</dbReference>
<comment type="function">
    <text evidence="10">One of several proteins that assist in the late maturation steps of the functional core of the 30S ribosomal subunit. Helps release RbfA from mature subunits. May play a role in the assembly of ribosomal proteins into the subunit. Circularly permuted GTPase that catalyzes slow GTP hydrolysis, GTPase activity is stimulated by the 30S ribosomal subunit.</text>
</comment>
<dbReference type="NCBIfam" id="TIGR00157">
    <property type="entry name" value="ribosome small subunit-dependent GTPase A"/>
    <property type="match status" value="1"/>
</dbReference>
<dbReference type="EC" id="3.6.1.-" evidence="10"/>
<dbReference type="STRING" id="1328313.DS2_02138"/>
<evidence type="ECO:0000256" key="1">
    <source>
        <dbReference type="ARBA" id="ARBA00022490"/>
    </source>
</evidence>
<dbReference type="InterPro" id="IPR027417">
    <property type="entry name" value="P-loop_NTPase"/>
</dbReference>
<dbReference type="InterPro" id="IPR030378">
    <property type="entry name" value="G_CP_dom"/>
</dbReference>
<feature type="binding site" evidence="10">
    <location>
        <position position="278"/>
    </location>
    <ligand>
        <name>Zn(2+)</name>
        <dbReference type="ChEBI" id="CHEBI:29105"/>
    </ligand>
</feature>
<gene>
    <name evidence="10" type="primary">rsgA</name>
    <name evidence="14" type="ORF">DS2_02138</name>
</gene>